<dbReference type="RefSeq" id="WP_185758672.1">
    <property type="nucleotide sequence ID" value="NZ_VFPO01000001.1"/>
</dbReference>
<evidence type="ECO:0000313" key="3">
    <source>
        <dbReference type="Proteomes" id="UP000316706"/>
    </source>
</evidence>
<sequence length="190" mass="20259">MSGEWPAGPGDRPSRSGDRPSGSGEWPAGSGEWPAGSGEWPAGSGEWPAGSGEWPAGSRDRGRYRPRPEELWADEDAGPVVRPFAVTRGRTRARRRGRELDLIAVVVTAEVPMPDPLTLGPEDERILEFCVNPSSVAELSSALRLPVGVVRVLVSDLLDRGLLNVQSAAAPAGRPDARILKEVIDGLRAL</sequence>
<proteinExistence type="predicted"/>
<protein>
    <submittedName>
        <fullName evidence="2">Uncharacterized protein DUF742</fullName>
    </submittedName>
</protein>
<reference evidence="2 3" key="1">
    <citation type="submission" date="2019-06" db="EMBL/GenBank/DDBJ databases">
        <title>Sequencing the genomes of 1000 actinobacteria strains.</title>
        <authorList>
            <person name="Klenk H.-P."/>
        </authorList>
    </citation>
    <scope>NUCLEOTIDE SEQUENCE [LARGE SCALE GENOMIC DNA]</scope>
    <source>
        <strain evidence="2 3">DSM 45043</strain>
    </source>
</reference>
<dbReference type="InterPro" id="IPR007995">
    <property type="entry name" value="DUF742"/>
</dbReference>
<dbReference type="Pfam" id="PF05331">
    <property type="entry name" value="DUF742"/>
    <property type="match status" value="1"/>
</dbReference>
<dbReference type="PANTHER" id="PTHR36221:SF1">
    <property type="entry name" value="DUF742 DOMAIN-CONTAINING PROTEIN"/>
    <property type="match status" value="1"/>
</dbReference>
<evidence type="ECO:0000313" key="2">
    <source>
        <dbReference type="EMBL" id="TQM67828.1"/>
    </source>
</evidence>
<dbReference type="PANTHER" id="PTHR36221">
    <property type="entry name" value="DUF742 DOMAIN-CONTAINING PROTEIN"/>
    <property type="match status" value="1"/>
</dbReference>
<evidence type="ECO:0000256" key="1">
    <source>
        <dbReference type="SAM" id="MobiDB-lite"/>
    </source>
</evidence>
<dbReference type="Proteomes" id="UP000316706">
    <property type="component" value="Unassembled WGS sequence"/>
</dbReference>
<dbReference type="AlphaFoldDB" id="A0A543IB85"/>
<keyword evidence="3" id="KW-1185">Reference proteome</keyword>
<organism evidence="2 3">
    <name type="scientific">Actinomadura hallensis</name>
    <dbReference type="NCBI Taxonomy" id="337895"/>
    <lineage>
        <taxon>Bacteria</taxon>
        <taxon>Bacillati</taxon>
        <taxon>Actinomycetota</taxon>
        <taxon>Actinomycetes</taxon>
        <taxon>Streptosporangiales</taxon>
        <taxon>Thermomonosporaceae</taxon>
        <taxon>Actinomadura</taxon>
    </lineage>
</organism>
<name>A0A543IB85_9ACTN</name>
<dbReference type="EMBL" id="VFPO01000001">
    <property type="protein sequence ID" value="TQM67828.1"/>
    <property type="molecule type" value="Genomic_DNA"/>
</dbReference>
<accession>A0A543IB85</accession>
<gene>
    <name evidence="2" type="ORF">FHX41_1449</name>
</gene>
<comment type="caution">
    <text evidence="2">The sequence shown here is derived from an EMBL/GenBank/DDBJ whole genome shotgun (WGS) entry which is preliminary data.</text>
</comment>
<feature type="region of interest" description="Disordered" evidence="1">
    <location>
        <begin position="1"/>
        <end position="63"/>
    </location>
</feature>